<protein>
    <submittedName>
        <fullName evidence="4">CHRD domain-containing protein</fullName>
    </submittedName>
</protein>
<feature type="signal peptide" evidence="2">
    <location>
        <begin position="1"/>
        <end position="23"/>
    </location>
</feature>
<feature type="domain" description="CHRD" evidence="3">
    <location>
        <begin position="38"/>
        <end position="172"/>
    </location>
</feature>
<evidence type="ECO:0000256" key="2">
    <source>
        <dbReference type="SAM" id="SignalP"/>
    </source>
</evidence>
<reference evidence="4 5" key="1">
    <citation type="submission" date="2020-09" db="EMBL/GenBank/DDBJ databases">
        <title>Genome sequencing and assembly of Pontibacter sp.</title>
        <authorList>
            <person name="Chhetri G."/>
        </authorList>
    </citation>
    <scope>NUCLEOTIDE SEQUENCE [LARGE SCALE GENOMIC DNA]</scope>
    <source>
        <strain evidence="4 5">JH31</strain>
    </source>
</reference>
<feature type="compositionally biased region" description="Low complexity" evidence="1">
    <location>
        <begin position="123"/>
        <end position="137"/>
    </location>
</feature>
<dbReference type="EMBL" id="JACXAJ010000001">
    <property type="protein sequence ID" value="MBD1395963.1"/>
    <property type="molecule type" value="Genomic_DNA"/>
</dbReference>
<dbReference type="PROSITE" id="PS51257">
    <property type="entry name" value="PROKAR_LIPOPROTEIN"/>
    <property type="match status" value="1"/>
</dbReference>
<feature type="region of interest" description="Disordered" evidence="1">
    <location>
        <begin position="117"/>
        <end position="142"/>
    </location>
</feature>
<organism evidence="4 5">
    <name type="scientific">Pontibacter aquaedesilientis</name>
    <dbReference type="NCBI Taxonomy" id="2766980"/>
    <lineage>
        <taxon>Bacteria</taxon>
        <taxon>Pseudomonadati</taxon>
        <taxon>Bacteroidota</taxon>
        <taxon>Cytophagia</taxon>
        <taxon>Cytophagales</taxon>
        <taxon>Hymenobacteraceae</taxon>
        <taxon>Pontibacter</taxon>
    </lineage>
</organism>
<accession>A0ABR7XCD2</accession>
<evidence type="ECO:0000256" key="1">
    <source>
        <dbReference type="SAM" id="MobiDB-lite"/>
    </source>
</evidence>
<comment type="caution">
    <text evidence="4">The sequence shown here is derived from an EMBL/GenBank/DDBJ whole genome shotgun (WGS) entry which is preliminary data.</text>
</comment>
<feature type="chain" id="PRO_5046186786" evidence="2">
    <location>
        <begin position="24"/>
        <end position="172"/>
    </location>
</feature>
<proteinExistence type="predicted"/>
<evidence type="ECO:0000313" key="5">
    <source>
        <dbReference type="Proteomes" id="UP000625551"/>
    </source>
</evidence>
<dbReference type="RefSeq" id="WP_191182112.1">
    <property type="nucleotide sequence ID" value="NZ_JACXAJ010000001.1"/>
</dbReference>
<evidence type="ECO:0000259" key="3">
    <source>
        <dbReference type="PROSITE" id="PS50933"/>
    </source>
</evidence>
<name>A0ABR7XCD2_9BACT</name>
<dbReference type="Proteomes" id="UP000625551">
    <property type="component" value="Unassembled WGS sequence"/>
</dbReference>
<keyword evidence="2" id="KW-0732">Signal</keyword>
<dbReference type="Pfam" id="PF07452">
    <property type="entry name" value="CHRD"/>
    <property type="match status" value="1"/>
</dbReference>
<evidence type="ECO:0000313" key="4">
    <source>
        <dbReference type="EMBL" id="MBD1395963.1"/>
    </source>
</evidence>
<dbReference type="InterPro" id="IPR010895">
    <property type="entry name" value="CHRD"/>
</dbReference>
<gene>
    <name evidence="4" type="ORF">H9Q13_02200</name>
</gene>
<dbReference type="PROSITE" id="PS50933">
    <property type="entry name" value="CHRD"/>
    <property type="match status" value="1"/>
</dbReference>
<sequence>MKLFKNYWLVVSLLLSLVFVVSSCDDDDDGGIDLPDNEVRFDNIALTGAAEVQNPPVTTTGSGELDAVYNMDTKRLTYVVTWALGNSSDRTVGMHFHGPASTTANAPVVIGLPLTGSSGYDPGTSSAGSSGTVSGQTRQLTQQEEDDLLNGLWYLNIHSTTYPDGELRGQVE</sequence>
<dbReference type="SMART" id="SM00754">
    <property type="entry name" value="CHRD"/>
    <property type="match status" value="1"/>
</dbReference>
<keyword evidence="5" id="KW-1185">Reference proteome</keyword>